<dbReference type="KEGG" id="ato:CIW82_00130"/>
<evidence type="ECO:0000313" key="3">
    <source>
        <dbReference type="EMBL" id="ATJ89362.1"/>
    </source>
</evidence>
<name>A0A291PD19_9PROT</name>
<dbReference type="Pfam" id="PF00497">
    <property type="entry name" value="SBP_bac_3"/>
    <property type="match status" value="1"/>
</dbReference>
<evidence type="ECO:0000313" key="4">
    <source>
        <dbReference type="Proteomes" id="UP000220394"/>
    </source>
</evidence>
<feature type="domain" description="Solute-binding protein family 3/N-terminal" evidence="2">
    <location>
        <begin position="31"/>
        <end position="261"/>
    </location>
</feature>
<dbReference type="PANTHER" id="PTHR35936:SF17">
    <property type="entry name" value="ARGININE-BINDING EXTRACELLULAR PROTEIN ARTP"/>
    <property type="match status" value="1"/>
</dbReference>
<evidence type="ECO:0000256" key="1">
    <source>
        <dbReference type="ARBA" id="ARBA00022729"/>
    </source>
</evidence>
<gene>
    <name evidence="3" type="ORF">CIW82_00130</name>
</gene>
<dbReference type="Proteomes" id="UP000220394">
    <property type="component" value="Chromosome"/>
</dbReference>
<keyword evidence="1" id="KW-0732">Signal</keyword>
<organism evidence="3 4">
    <name type="scientific">Acetobacter tropicalis</name>
    <dbReference type="NCBI Taxonomy" id="104102"/>
    <lineage>
        <taxon>Bacteria</taxon>
        <taxon>Pseudomonadati</taxon>
        <taxon>Pseudomonadota</taxon>
        <taxon>Alphaproteobacteria</taxon>
        <taxon>Acetobacterales</taxon>
        <taxon>Acetobacteraceae</taxon>
        <taxon>Acetobacter</taxon>
    </lineage>
</organism>
<evidence type="ECO:0000259" key="2">
    <source>
        <dbReference type="SMART" id="SM00062"/>
    </source>
</evidence>
<dbReference type="SMART" id="SM00062">
    <property type="entry name" value="PBPb"/>
    <property type="match status" value="1"/>
</dbReference>
<dbReference type="InterPro" id="IPR001638">
    <property type="entry name" value="Solute-binding_3/MltF_N"/>
</dbReference>
<reference evidence="3 4" key="1">
    <citation type="submission" date="2017-08" db="EMBL/GenBank/DDBJ databases">
        <title>Complete Genome Sequence of Acetobacter tropicalis Oregon-R-modENCODE STRAIN BDGP1, an acetic acid bacterium isolated from Drosophila melanogaster gut.</title>
        <authorList>
            <person name="Wan K.H."/>
            <person name="Yu C."/>
            <person name="Park S."/>
            <person name="Hammonds A.S."/>
            <person name="Booth B.W."/>
            <person name="Celniker S.E."/>
        </authorList>
    </citation>
    <scope>NUCLEOTIDE SEQUENCE [LARGE SCALE GENOMIC DNA]</scope>
    <source>
        <strain evidence="3 4">BDGP1</strain>
    </source>
</reference>
<dbReference type="EMBL" id="CP022699">
    <property type="protein sequence ID" value="ATJ89362.1"/>
    <property type="molecule type" value="Genomic_DNA"/>
</dbReference>
<sequence length="279" mass="30479">MQTGGKRKWGMLNMLALLVMPQGAGHAQERPLSIGMYPSYPPLDMRNPQTNQLEGFDIDLSRALLERIGRPLDIVETSFAQLIPSLLTERIQLFFNGMMDTPARRSSIGFVDYLQSGLQFITLANDPLAPHSLPALCGKMVATSRITSEPASLIAWSNAHCVAQQKPPIELFASENSADARLQLREGRVVAVLQDSLTAPWTIAINTGLFQLLGEPFELTPLGIGLPKTDVHLQCQITAALAELQADGTYHALIRKWNLPESSAIAPLPTQPECTPHAP</sequence>
<dbReference type="CDD" id="cd01004">
    <property type="entry name" value="PBP2_MidA_like"/>
    <property type="match status" value="1"/>
</dbReference>
<protein>
    <recommendedName>
        <fullName evidence="2">Solute-binding protein family 3/N-terminal domain-containing protein</fullName>
    </recommendedName>
</protein>
<accession>A0A291PD19</accession>
<proteinExistence type="predicted"/>
<dbReference type="AlphaFoldDB" id="A0A291PD19"/>
<dbReference type="Gene3D" id="3.40.190.10">
    <property type="entry name" value="Periplasmic binding protein-like II"/>
    <property type="match status" value="2"/>
</dbReference>
<dbReference type="PANTHER" id="PTHR35936">
    <property type="entry name" value="MEMBRANE-BOUND LYTIC MUREIN TRANSGLYCOSYLASE F"/>
    <property type="match status" value="1"/>
</dbReference>
<dbReference type="SUPFAM" id="SSF53850">
    <property type="entry name" value="Periplasmic binding protein-like II"/>
    <property type="match status" value="1"/>
</dbReference>